<dbReference type="GO" id="GO:0022857">
    <property type="term" value="F:transmembrane transporter activity"/>
    <property type="evidence" value="ECO:0007669"/>
    <property type="project" value="InterPro"/>
</dbReference>
<keyword evidence="4 7" id="KW-1133">Transmembrane helix</keyword>
<reference evidence="9" key="2">
    <citation type="submission" date="2021-04" db="EMBL/GenBank/DDBJ databases">
        <authorList>
            <person name="Podell S."/>
        </authorList>
    </citation>
    <scope>NUCLEOTIDE SEQUENCE</scope>
    <source>
        <strain evidence="9">Hildebrandi</strain>
    </source>
</reference>
<keyword evidence="5 7" id="KW-0472">Membrane</keyword>
<feature type="transmembrane region" description="Helical" evidence="7">
    <location>
        <begin position="24"/>
        <end position="47"/>
    </location>
</feature>
<dbReference type="AlphaFoldDB" id="A0A9K3L6Y0"/>
<dbReference type="PANTHER" id="PTHR23510:SF3">
    <property type="entry name" value="MAJOR FACILITATOR SUPERFAMILY DOMAIN-CONTAINING PROTEIN 8"/>
    <property type="match status" value="1"/>
</dbReference>
<dbReference type="PANTHER" id="PTHR23510">
    <property type="entry name" value="INNER MEMBRANE TRANSPORT PROTEIN YAJR"/>
    <property type="match status" value="1"/>
</dbReference>
<keyword evidence="10" id="KW-1185">Reference proteome</keyword>
<reference evidence="9" key="1">
    <citation type="journal article" date="2021" name="Sci. Rep.">
        <title>Diploid genomic architecture of Nitzschia inconspicua, an elite biomass production diatom.</title>
        <authorList>
            <person name="Oliver A."/>
            <person name="Podell S."/>
            <person name="Pinowska A."/>
            <person name="Traller J.C."/>
            <person name="Smith S.R."/>
            <person name="McClure R."/>
            <person name="Beliaev A."/>
            <person name="Bohutskyi P."/>
            <person name="Hill E.A."/>
            <person name="Rabines A."/>
            <person name="Zheng H."/>
            <person name="Allen L.Z."/>
            <person name="Kuo A."/>
            <person name="Grigoriev I.V."/>
            <person name="Allen A.E."/>
            <person name="Hazlebeck D."/>
            <person name="Allen E.E."/>
        </authorList>
    </citation>
    <scope>NUCLEOTIDE SEQUENCE</scope>
    <source>
        <strain evidence="9">Hildebrandi</strain>
    </source>
</reference>
<feature type="transmembrane region" description="Helical" evidence="7">
    <location>
        <begin position="89"/>
        <end position="110"/>
    </location>
</feature>
<evidence type="ECO:0000256" key="1">
    <source>
        <dbReference type="ARBA" id="ARBA00004127"/>
    </source>
</evidence>
<evidence type="ECO:0000256" key="3">
    <source>
        <dbReference type="ARBA" id="ARBA00022692"/>
    </source>
</evidence>
<feature type="transmembrane region" description="Helical" evidence="7">
    <location>
        <begin position="318"/>
        <end position="338"/>
    </location>
</feature>
<dbReference type="PROSITE" id="PS50850">
    <property type="entry name" value="MFS"/>
    <property type="match status" value="1"/>
</dbReference>
<feature type="transmembrane region" description="Helical" evidence="7">
    <location>
        <begin position="194"/>
        <end position="216"/>
    </location>
</feature>
<dbReference type="GO" id="GO:0012505">
    <property type="term" value="C:endomembrane system"/>
    <property type="evidence" value="ECO:0007669"/>
    <property type="project" value="UniProtKB-SubCell"/>
</dbReference>
<sequence length="484" mass="52978">MTAPATNIDSDSNKTLDRSIISSLAVLIVIVLIDTISDMAVAPSLIFYVNDLGGTKEQYGIIMSAFSFACCCFKPTYGRWVDVSGNKYHIPYAVSFTAAMVGNLIYFIAILMPRGIYGLMIGRFVAGMGAANNALAYSYIATVLPLDQQTSFNVLLSMARIVGMILGPFVNLFLGKIDASIGIGHSISLPMNPHNSVGLFVACVQLLVLIIVLLFFKEPPGKKEGKINSNSSNQDVRSGEHEFWGSMSSLEIVVPLFIIFVVNCNFLLIETVFPPACAHGLGWGPVQTSSVMGSNALIMFVLMMFVMFLSVKKVSDTLLVMFGNVFGIVGGLLVYYLWTYQAPVWHFVLPYILSITGFPFIVSSNRSNFTEAIKSKPELANVQSTMQAIMSMTASMGGFVAPSFVAMFVMRSPEDVETRSRNHRELSPAAWSIPLSSAACLFGLWFEYLVAKSREKDGQETVCARPSERTSLLTKRKTKVEESV</sequence>
<proteinExistence type="predicted"/>
<keyword evidence="3 7" id="KW-0812">Transmembrane</keyword>
<feature type="transmembrane region" description="Helical" evidence="7">
    <location>
        <begin position="344"/>
        <end position="364"/>
    </location>
</feature>
<dbReference type="Pfam" id="PF07690">
    <property type="entry name" value="MFS_1"/>
    <property type="match status" value="1"/>
</dbReference>
<gene>
    <name evidence="9" type="ORF">IV203_001602</name>
</gene>
<feature type="region of interest" description="Disordered" evidence="6">
    <location>
        <begin position="457"/>
        <end position="484"/>
    </location>
</feature>
<evidence type="ECO:0000259" key="8">
    <source>
        <dbReference type="PROSITE" id="PS50850"/>
    </source>
</evidence>
<accession>A0A9K3L6Y0</accession>
<dbReference type="InterPro" id="IPR011701">
    <property type="entry name" value="MFS"/>
</dbReference>
<evidence type="ECO:0000256" key="2">
    <source>
        <dbReference type="ARBA" id="ARBA00022448"/>
    </source>
</evidence>
<keyword evidence="2" id="KW-0813">Transport</keyword>
<evidence type="ECO:0000256" key="7">
    <source>
        <dbReference type="SAM" id="Phobius"/>
    </source>
</evidence>
<dbReference type="OrthoDB" id="370281at2759"/>
<comment type="caution">
    <text evidence="9">The sequence shown here is derived from an EMBL/GenBank/DDBJ whole genome shotgun (WGS) entry which is preliminary data.</text>
</comment>
<organism evidence="9 10">
    <name type="scientific">Nitzschia inconspicua</name>
    <dbReference type="NCBI Taxonomy" id="303405"/>
    <lineage>
        <taxon>Eukaryota</taxon>
        <taxon>Sar</taxon>
        <taxon>Stramenopiles</taxon>
        <taxon>Ochrophyta</taxon>
        <taxon>Bacillariophyta</taxon>
        <taxon>Bacillariophyceae</taxon>
        <taxon>Bacillariophycidae</taxon>
        <taxon>Bacillariales</taxon>
        <taxon>Bacillariaceae</taxon>
        <taxon>Nitzschia</taxon>
    </lineage>
</organism>
<feature type="transmembrane region" description="Helical" evidence="7">
    <location>
        <begin position="252"/>
        <end position="273"/>
    </location>
</feature>
<feature type="transmembrane region" description="Helical" evidence="7">
    <location>
        <begin position="116"/>
        <end position="140"/>
    </location>
</feature>
<feature type="domain" description="Major facilitator superfamily (MFS) profile" evidence="8">
    <location>
        <begin position="23"/>
        <end position="455"/>
    </location>
</feature>
<dbReference type="EMBL" id="JAGRRH010000015">
    <property type="protein sequence ID" value="KAG7356914.1"/>
    <property type="molecule type" value="Genomic_DNA"/>
</dbReference>
<dbReference type="InterPro" id="IPR051068">
    <property type="entry name" value="MFS_Domain-Containing_Protein"/>
</dbReference>
<feature type="transmembrane region" description="Helical" evidence="7">
    <location>
        <begin position="385"/>
        <end position="409"/>
    </location>
</feature>
<evidence type="ECO:0000256" key="6">
    <source>
        <dbReference type="SAM" id="MobiDB-lite"/>
    </source>
</evidence>
<dbReference type="InterPro" id="IPR020846">
    <property type="entry name" value="MFS_dom"/>
</dbReference>
<feature type="transmembrane region" description="Helical" evidence="7">
    <location>
        <begin position="152"/>
        <end position="174"/>
    </location>
</feature>
<protein>
    <submittedName>
        <fullName evidence="9">Major facilitator superfamily transporter</fullName>
    </submittedName>
</protein>
<evidence type="ECO:0000313" key="10">
    <source>
        <dbReference type="Proteomes" id="UP000693970"/>
    </source>
</evidence>
<feature type="transmembrane region" description="Helical" evidence="7">
    <location>
        <begin position="429"/>
        <end position="450"/>
    </location>
</feature>
<evidence type="ECO:0000256" key="5">
    <source>
        <dbReference type="ARBA" id="ARBA00023136"/>
    </source>
</evidence>
<name>A0A9K3L6Y0_9STRA</name>
<evidence type="ECO:0000313" key="9">
    <source>
        <dbReference type="EMBL" id="KAG7356914.1"/>
    </source>
</evidence>
<feature type="transmembrane region" description="Helical" evidence="7">
    <location>
        <begin position="293"/>
        <end position="311"/>
    </location>
</feature>
<feature type="transmembrane region" description="Helical" evidence="7">
    <location>
        <begin position="59"/>
        <end position="77"/>
    </location>
</feature>
<comment type="subcellular location">
    <subcellularLocation>
        <location evidence="1">Endomembrane system</location>
        <topology evidence="1">Multi-pass membrane protein</topology>
    </subcellularLocation>
</comment>
<evidence type="ECO:0000256" key="4">
    <source>
        <dbReference type="ARBA" id="ARBA00022989"/>
    </source>
</evidence>
<dbReference type="Proteomes" id="UP000693970">
    <property type="component" value="Unassembled WGS sequence"/>
</dbReference>